<reference evidence="1" key="1">
    <citation type="submission" date="2020-11" db="EMBL/GenBank/DDBJ databases">
        <authorList>
            <consortium name="DOE Joint Genome Institute"/>
            <person name="Ahrendt S."/>
            <person name="Riley R."/>
            <person name="Andreopoulos W."/>
            <person name="Labutti K."/>
            <person name="Pangilinan J."/>
            <person name="Ruiz-Duenas F.J."/>
            <person name="Barrasa J.M."/>
            <person name="Sanchez-Garcia M."/>
            <person name="Camarero S."/>
            <person name="Miyauchi S."/>
            <person name="Serrano A."/>
            <person name="Linde D."/>
            <person name="Babiker R."/>
            <person name="Drula E."/>
            <person name="Ayuso-Fernandez I."/>
            <person name="Pacheco R."/>
            <person name="Padilla G."/>
            <person name="Ferreira P."/>
            <person name="Barriuso J."/>
            <person name="Kellner H."/>
            <person name="Castanera R."/>
            <person name="Alfaro M."/>
            <person name="Ramirez L."/>
            <person name="Pisabarro A.G."/>
            <person name="Kuo A."/>
            <person name="Tritt A."/>
            <person name="Lipzen A."/>
            <person name="He G."/>
            <person name="Yan M."/>
            <person name="Ng V."/>
            <person name="Cullen D."/>
            <person name="Martin F."/>
            <person name="Rosso M.-N."/>
            <person name="Henrissat B."/>
            <person name="Hibbett D."/>
            <person name="Martinez A.T."/>
            <person name="Grigoriev I.V."/>
        </authorList>
    </citation>
    <scope>NUCLEOTIDE SEQUENCE</scope>
    <source>
        <strain evidence="1">CIRM-BRFM 674</strain>
    </source>
</reference>
<name>A0A9P5Z9M9_9AGAR</name>
<comment type="caution">
    <text evidence="1">The sequence shown here is derived from an EMBL/GenBank/DDBJ whole genome shotgun (WGS) entry which is preliminary data.</text>
</comment>
<protein>
    <submittedName>
        <fullName evidence="1">Uncharacterized protein</fullName>
    </submittedName>
</protein>
<evidence type="ECO:0000313" key="2">
    <source>
        <dbReference type="Proteomes" id="UP000807469"/>
    </source>
</evidence>
<keyword evidence="2" id="KW-1185">Reference proteome</keyword>
<dbReference type="OrthoDB" id="3213671at2759"/>
<dbReference type="AlphaFoldDB" id="A0A9P5Z9M9"/>
<organism evidence="1 2">
    <name type="scientific">Pholiota conissans</name>
    <dbReference type="NCBI Taxonomy" id="109636"/>
    <lineage>
        <taxon>Eukaryota</taxon>
        <taxon>Fungi</taxon>
        <taxon>Dikarya</taxon>
        <taxon>Basidiomycota</taxon>
        <taxon>Agaricomycotina</taxon>
        <taxon>Agaricomycetes</taxon>
        <taxon>Agaricomycetidae</taxon>
        <taxon>Agaricales</taxon>
        <taxon>Agaricineae</taxon>
        <taxon>Strophariaceae</taxon>
        <taxon>Pholiota</taxon>
    </lineage>
</organism>
<proteinExistence type="predicted"/>
<gene>
    <name evidence="1" type="ORF">BDN70DRAFT_827645</name>
</gene>
<sequence>MSQHPPTEDGSSLDRSAKFASKWTKRDLLAFNIRVVDVPIARFFDLDTNINNDTTFLPPPSVSPTLLNNTDKPSHLTPAEYQNVDDRLFFRYLELVEHPVSVLPLTHVHDFTRHLLHLLGFVSRERMYREREKIPFVMCGERVSVTPDISLSDDIDYFLHIEEIKKTLSPDDLELRIIVSSIAAFHTSNIRRQEADLPTLESRWIPAVAMVGTAPTFYRTHVTQALIDAVVAGSYPDEETTVLRLTPVPDIDIASYRKEGMRRLDNRKIVFQCFEALKKFMVI</sequence>
<dbReference type="Proteomes" id="UP000807469">
    <property type="component" value="Unassembled WGS sequence"/>
</dbReference>
<dbReference type="EMBL" id="MU155154">
    <property type="protein sequence ID" value="KAF9483386.1"/>
    <property type="molecule type" value="Genomic_DNA"/>
</dbReference>
<evidence type="ECO:0000313" key="1">
    <source>
        <dbReference type="EMBL" id="KAF9483386.1"/>
    </source>
</evidence>
<accession>A0A9P5Z9M9</accession>